<dbReference type="OrthoDB" id="9770247at2"/>
<keyword evidence="3" id="KW-1185">Reference proteome</keyword>
<comment type="caution">
    <text evidence="2">The sequence shown here is derived from an EMBL/GenBank/DDBJ whole genome shotgun (WGS) entry which is preliminary data.</text>
</comment>
<name>A0A235B4B3_9BACL</name>
<feature type="transmembrane region" description="Helical" evidence="1">
    <location>
        <begin position="34"/>
        <end position="59"/>
    </location>
</feature>
<feature type="transmembrane region" description="Helical" evidence="1">
    <location>
        <begin position="177"/>
        <end position="197"/>
    </location>
</feature>
<feature type="transmembrane region" description="Helical" evidence="1">
    <location>
        <begin position="65"/>
        <end position="88"/>
    </location>
</feature>
<dbReference type="GO" id="GO:0005886">
    <property type="term" value="C:plasma membrane"/>
    <property type="evidence" value="ECO:0007669"/>
    <property type="project" value="TreeGrafter"/>
</dbReference>
<accession>A0A235B4B3</accession>
<dbReference type="Gene3D" id="1.10.4160.10">
    <property type="entry name" value="Hydantoin permease"/>
    <property type="match status" value="1"/>
</dbReference>
<protein>
    <submittedName>
        <fullName evidence="2">Nucleoside transporter</fullName>
    </submittedName>
</protein>
<reference evidence="2 3" key="1">
    <citation type="submission" date="2017-07" db="EMBL/GenBank/DDBJ databases">
        <title>The genome sequence of Paludifilum halophilum highlights mechanisms for microbial adaptation to high salt environemnts.</title>
        <authorList>
            <person name="Belbahri L."/>
        </authorList>
    </citation>
    <scope>NUCLEOTIDE SEQUENCE [LARGE SCALE GENOMIC DNA]</scope>
    <source>
        <strain evidence="2 3">DSM 102817</strain>
    </source>
</reference>
<dbReference type="Proteomes" id="UP000215459">
    <property type="component" value="Unassembled WGS sequence"/>
</dbReference>
<dbReference type="PANTHER" id="PTHR30569">
    <property type="entry name" value="CYTOSINE TRANSPORTER CODB"/>
    <property type="match status" value="1"/>
</dbReference>
<evidence type="ECO:0000313" key="3">
    <source>
        <dbReference type="Proteomes" id="UP000215459"/>
    </source>
</evidence>
<evidence type="ECO:0000313" key="2">
    <source>
        <dbReference type="EMBL" id="OYD07156.1"/>
    </source>
</evidence>
<keyword evidence="1" id="KW-0812">Transmembrane</keyword>
<keyword evidence="1" id="KW-1133">Transmembrane helix</keyword>
<dbReference type="InterPro" id="IPR030191">
    <property type="entry name" value="CodB"/>
</dbReference>
<feature type="transmembrane region" description="Helical" evidence="1">
    <location>
        <begin position="352"/>
        <end position="375"/>
    </location>
</feature>
<dbReference type="PANTHER" id="PTHR30569:SF0">
    <property type="entry name" value="CYTOSINE PERMEASE"/>
    <property type="match status" value="1"/>
</dbReference>
<feature type="transmembrane region" description="Helical" evidence="1">
    <location>
        <begin position="514"/>
        <end position="535"/>
    </location>
</feature>
<feature type="transmembrane region" description="Helical" evidence="1">
    <location>
        <begin position="444"/>
        <end position="464"/>
    </location>
</feature>
<feature type="transmembrane region" description="Helical" evidence="1">
    <location>
        <begin position="418"/>
        <end position="438"/>
    </location>
</feature>
<proteinExistence type="predicted"/>
<dbReference type="GO" id="GO:0015209">
    <property type="term" value="F:cytosine transmembrane transporter activity"/>
    <property type="evidence" value="ECO:0007669"/>
    <property type="project" value="InterPro"/>
</dbReference>
<feature type="transmembrane region" description="Helical" evidence="1">
    <location>
        <begin position="277"/>
        <end position="301"/>
    </location>
</feature>
<dbReference type="EMBL" id="NOWF01000007">
    <property type="protein sequence ID" value="OYD07156.1"/>
    <property type="molecule type" value="Genomic_DNA"/>
</dbReference>
<keyword evidence="1" id="KW-0472">Membrane</keyword>
<feature type="transmembrane region" description="Helical" evidence="1">
    <location>
        <begin position="541"/>
        <end position="561"/>
    </location>
</feature>
<dbReference type="AlphaFoldDB" id="A0A235B4B3"/>
<feature type="transmembrane region" description="Helical" evidence="1">
    <location>
        <begin position="149"/>
        <end position="170"/>
    </location>
</feature>
<feature type="transmembrane region" description="Helical" evidence="1">
    <location>
        <begin position="109"/>
        <end position="137"/>
    </location>
</feature>
<evidence type="ECO:0000256" key="1">
    <source>
        <dbReference type="SAM" id="Phobius"/>
    </source>
</evidence>
<sequence>MEERNRDFDPSEIRGIPEEDQPVAKHRLQGLKHFLGLFAGEHVAGTEFVIGATFVMWGVTTTDVLWGLLFGNLLAVLTWTFVCAPIATDTRLTLYSYLKKIAGPWMQKIYNAVNGILYCILGGAMITVSASSIRILFDIPVQTHWYPTHGSFVLLVLIIGSIVAIVSALGFKSVAQFSSICAPWLLLIFISGALVALPDLVRFSDTVSGFHSFSDFITIADEKIWTGQKAVPGGEELGMLHVMAFAWIANLAMHGGLSDMAIFRFAKTYKYGFSSAVGVFFGHYAAWICAGMMGAAAASMLNTTVSRLDSGEVAYQVMGSVGILAVIIAGWTTSNPTLYRAGLAFQTIFHRYSVKSVTMLTGMVTAVVACFPFVFTQLLDFVGYMGLILVPVGTVVFTEHWIFPKIGWTRYWAKYKKLNINLPALFSWIIGVVFAVCMDRFQIIHLYFLFVPTWLVTMASYILLSGCFGARETYPEEEEKEKIIQEKIKQKQKEKAEFHRGQVSGHFEKSINTAGVLALASLIGMLLLAVGVFIGKMDLDLYKHITIYPALFYFVTATIWIRSQDTE</sequence>
<feature type="transmembrane region" description="Helical" evidence="1">
    <location>
        <begin position="313"/>
        <end position="331"/>
    </location>
</feature>
<feature type="transmembrane region" description="Helical" evidence="1">
    <location>
        <begin position="381"/>
        <end position="398"/>
    </location>
</feature>
<dbReference type="RefSeq" id="WP_094264899.1">
    <property type="nucleotide sequence ID" value="NZ_NOWF01000007.1"/>
</dbReference>
<gene>
    <name evidence="2" type="ORF">CHM34_12230</name>
</gene>
<organism evidence="2 3">
    <name type="scientific">Paludifilum halophilum</name>
    <dbReference type="NCBI Taxonomy" id="1642702"/>
    <lineage>
        <taxon>Bacteria</taxon>
        <taxon>Bacillati</taxon>
        <taxon>Bacillota</taxon>
        <taxon>Bacilli</taxon>
        <taxon>Bacillales</taxon>
        <taxon>Thermoactinomycetaceae</taxon>
        <taxon>Paludifilum</taxon>
    </lineage>
</organism>
<feature type="transmembrane region" description="Helical" evidence="1">
    <location>
        <begin position="244"/>
        <end position="265"/>
    </location>
</feature>